<dbReference type="InterPro" id="IPR054566">
    <property type="entry name" value="ManC/GMP-like_b-helix"/>
</dbReference>
<evidence type="ECO:0000313" key="4">
    <source>
        <dbReference type="Proteomes" id="UP001276150"/>
    </source>
</evidence>
<comment type="caution">
    <text evidence="3">The sequence shown here is derived from an EMBL/GenBank/DDBJ whole genome shotgun (WGS) entry which is preliminary data.</text>
</comment>
<dbReference type="InterPro" id="IPR005835">
    <property type="entry name" value="NTP_transferase_dom"/>
</dbReference>
<dbReference type="RefSeq" id="WP_317640962.1">
    <property type="nucleotide sequence ID" value="NZ_JAPMIV010000031.1"/>
</dbReference>
<feature type="domain" description="Nucleotidyl transferase" evidence="1">
    <location>
        <begin position="23"/>
        <end position="307"/>
    </location>
</feature>
<dbReference type="InterPro" id="IPR049577">
    <property type="entry name" value="GMPP_N"/>
</dbReference>
<evidence type="ECO:0000313" key="3">
    <source>
        <dbReference type="EMBL" id="MDV6375618.1"/>
    </source>
</evidence>
<organism evidence="3 4">
    <name type="scientific">Deinococcus arenicola</name>
    <dbReference type="NCBI Taxonomy" id="2994950"/>
    <lineage>
        <taxon>Bacteria</taxon>
        <taxon>Thermotogati</taxon>
        <taxon>Deinococcota</taxon>
        <taxon>Deinococci</taxon>
        <taxon>Deinococcales</taxon>
        <taxon>Deinococcaceae</taxon>
        <taxon>Deinococcus</taxon>
    </lineage>
</organism>
<dbReference type="Proteomes" id="UP001276150">
    <property type="component" value="Unassembled WGS sequence"/>
</dbReference>
<dbReference type="InterPro" id="IPR051161">
    <property type="entry name" value="Mannose-6P_isomerase_type2"/>
</dbReference>
<evidence type="ECO:0000259" key="1">
    <source>
        <dbReference type="Pfam" id="PF00483"/>
    </source>
</evidence>
<proteinExistence type="predicted"/>
<keyword evidence="3" id="KW-0548">Nucleotidyltransferase</keyword>
<accession>A0ABU4DT57</accession>
<dbReference type="PANTHER" id="PTHR46390:SF1">
    <property type="entry name" value="MANNOSE-1-PHOSPHATE GUANYLYLTRANSFERASE"/>
    <property type="match status" value="1"/>
</dbReference>
<name>A0ABU4DT57_9DEIO</name>
<feature type="domain" description="MannoseP isomerase/GMP-like beta-helix" evidence="2">
    <location>
        <begin position="319"/>
        <end position="375"/>
    </location>
</feature>
<reference evidence="3 4" key="1">
    <citation type="submission" date="2022-11" db="EMBL/GenBank/DDBJ databases">
        <title>Deinococcus ZS9-10, Low Temperature and Draught-tolerating, UV-resistant Bacteria from Continental Antarctica.</title>
        <authorList>
            <person name="Cheng L."/>
        </authorList>
    </citation>
    <scope>NUCLEOTIDE SEQUENCE [LARGE SCALE GENOMIC DNA]</scope>
    <source>
        <strain evidence="3 4">ZS9-10</strain>
    </source>
</reference>
<protein>
    <submittedName>
        <fullName evidence="3">Mannose-1-phosphate guanylyltransferase</fullName>
    </submittedName>
</protein>
<dbReference type="SUPFAM" id="SSF53448">
    <property type="entry name" value="Nucleotide-diphospho-sugar transferases"/>
    <property type="match status" value="1"/>
</dbReference>
<keyword evidence="3" id="KW-0808">Transferase</keyword>
<dbReference type="PANTHER" id="PTHR46390">
    <property type="entry name" value="MANNOSE-1-PHOSPHATE GUANYLYLTRANSFERASE"/>
    <property type="match status" value="1"/>
</dbReference>
<sequence length="385" mass="41960">MQTTPPILGSTPSPQPAAAQFVAVILAGGSGERFWPLSRRNRPKQFLTLDDSGRSLLQATCDRLVELCGEPEGLMVVTGNAYRSQVLEQLPDMPLENLLVEPAARDTAPAVLYAALRIARTQPDAVMGVFPADHRVTDAPTFSRVVRQAIALAERSGQLVTIGITPTFPATGYGYIQRGEVMGGGNEDSGEEFTAYTVTRFTEKPDSETAQGFLNDGGYAWNSGIFVWKVSAILDAFRQHQPELYGQLSGAMEADSHGLTQRALREIFPQLPKISIDYAILEKSDAVSVIPAEFGWDDLGDWNALERLLKGEGENVAVGRHVGLDTGGAILYTTNGDDLIATIGLEDVVVVRANEVTLVVRKDRTQDIKRVVQQLKDHPDLERFV</sequence>
<dbReference type="Pfam" id="PF22640">
    <property type="entry name" value="ManC_GMP_beta-helix"/>
    <property type="match status" value="1"/>
</dbReference>
<dbReference type="GO" id="GO:0016779">
    <property type="term" value="F:nucleotidyltransferase activity"/>
    <property type="evidence" value="ECO:0007669"/>
    <property type="project" value="UniProtKB-KW"/>
</dbReference>
<dbReference type="Gene3D" id="3.90.550.10">
    <property type="entry name" value="Spore Coat Polysaccharide Biosynthesis Protein SpsA, Chain A"/>
    <property type="match status" value="1"/>
</dbReference>
<dbReference type="InterPro" id="IPR029044">
    <property type="entry name" value="Nucleotide-diphossugar_trans"/>
</dbReference>
<gene>
    <name evidence="3" type="ORF">ORD21_13540</name>
</gene>
<dbReference type="Pfam" id="PF00483">
    <property type="entry name" value="NTP_transferase"/>
    <property type="match status" value="1"/>
</dbReference>
<dbReference type="CDD" id="cd02509">
    <property type="entry name" value="GDP-M1P_Guanylyltransferase"/>
    <property type="match status" value="1"/>
</dbReference>
<dbReference type="SUPFAM" id="SSF159283">
    <property type="entry name" value="Guanosine diphospho-D-mannose pyrophosphorylase/mannose-6-phosphate isomerase linker domain"/>
    <property type="match status" value="1"/>
</dbReference>
<dbReference type="EMBL" id="JAPMIV010000031">
    <property type="protein sequence ID" value="MDV6375618.1"/>
    <property type="molecule type" value="Genomic_DNA"/>
</dbReference>
<keyword evidence="4" id="KW-1185">Reference proteome</keyword>
<evidence type="ECO:0000259" key="2">
    <source>
        <dbReference type="Pfam" id="PF22640"/>
    </source>
</evidence>